<dbReference type="CDD" id="cd00761">
    <property type="entry name" value="Glyco_tranf_GTA_type"/>
    <property type="match status" value="1"/>
</dbReference>
<dbReference type="InterPro" id="IPR050834">
    <property type="entry name" value="Glycosyltransf_2"/>
</dbReference>
<keyword evidence="2" id="KW-0808">Transferase</keyword>
<dbReference type="PANTHER" id="PTHR43685:SF2">
    <property type="entry name" value="GLYCOSYLTRANSFERASE 2-LIKE DOMAIN-CONTAINING PROTEIN"/>
    <property type="match status" value="1"/>
</dbReference>
<dbReference type="EMBL" id="DXDA01000064">
    <property type="protein sequence ID" value="HIY69379.1"/>
    <property type="molecule type" value="Genomic_DNA"/>
</dbReference>
<dbReference type="AlphaFoldDB" id="A0A9D2CCX7"/>
<dbReference type="EC" id="2.4.-.-" evidence="2"/>
<comment type="caution">
    <text evidence="2">The sequence shown here is derived from an EMBL/GenBank/DDBJ whole genome shotgun (WGS) entry which is preliminary data.</text>
</comment>
<organism evidence="2 3">
    <name type="scientific">Candidatus Alistipes intestinigallinarum</name>
    <dbReference type="NCBI Taxonomy" id="2838440"/>
    <lineage>
        <taxon>Bacteria</taxon>
        <taxon>Pseudomonadati</taxon>
        <taxon>Bacteroidota</taxon>
        <taxon>Bacteroidia</taxon>
        <taxon>Bacteroidales</taxon>
        <taxon>Rikenellaceae</taxon>
        <taxon>Alistipes</taxon>
    </lineage>
</organism>
<gene>
    <name evidence="2" type="ORF">H9828_08180</name>
</gene>
<evidence type="ECO:0000313" key="3">
    <source>
        <dbReference type="Proteomes" id="UP000886844"/>
    </source>
</evidence>
<dbReference type="PANTHER" id="PTHR43685">
    <property type="entry name" value="GLYCOSYLTRANSFERASE"/>
    <property type="match status" value="1"/>
</dbReference>
<dbReference type="Pfam" id="PF13704">
    <property type="entry name" value="Glyco_tranf_2_4"/>
    <property type="match status" value="1"/>
</dbReference>
<keyword evidence="2" id="KW-0328">Glycosyltransferase</keyword>
<dbReference type="InterPro" id="IPR001173">
    <property type="entry name" value="Glyco_trans_2-like"/>
</dbReference>
<evidence type="ECO:0000259" key="1">
    <source>
        <dbReference type="Pfam" id="PF00535"/>
    </source>
</evidence>
<evidence type="ECO:0000313" key="2">
    <source>
        <dbReference type="EMBL" id="HIY69379.1"/>
    </source>
</evidence>
<proteinExistence type="predicted"/>
<dbReference type="Proteomes" id="UP000886844">
    <property type="component" value="Unassembled WGS sequence"/>
</dbReference>
<dbReference type="SUPFAM" id="SSF53448">
    <property type="entry name" value="Nucleotide-diphospho-sugar transferases"/>
    <property type="match status" value="2"/>
</dbReference>
<reference evidence="2" key="1">
    <citation type="journal article" date="2021" name="PeerJ">
        <title>Extensive microbial diversity within the chicken gut microbiome revealed by metagenomics and culture.</title>
        <authorList>
            <person name="Gilroy R."/>
            <person name="Ravi A."/>
            <person name="Getino M."/>
            <person name="Pursley I."/>
            <person name="Horton D.L."/>
            <person name="Alikhan N.F."/>
            <person name="Baker D."/>
            <person name="Gharbi K."/>
            <person name="Hall N."/>
            <person name="Watson M."/>
            <person name="Adriaenssens E.M."/>
            <person name="Foster-Nyarko E."/>
            <person name="Jarju S."/>
            <person name="Secka A."/>
            <person name="Antonio M."/>
            <person name="Oren A."/>
            <person name="Chaudhuri R.R."/>
            <person name="La Ragione R."/>
            <person name="Hildebrand F."/>
            <person name="Pallen M.J."/>
        </authorList>
    </citation>
    <scope>NUCLEOTIDE SEQUENCE</scope>
    <source>
        <strain evidence="2">5134</strain>
    </source>
</reference>
<reference evidence="2" key="2">
    <citation type="submission" date="2021-04" db="EMBL/GenBank/DDBJ databases">
        <authorList>
            <person name="Gilroy R."/>
        </authorList>
    </citation>
    <scope>NUCLEOTIDE SEQUENCE</scope>
    <source>
        <strain evidence="2">5134</strain>
    </source>
</reference>
<dbReference type="Pfam" id="PF00535">
    <property type="entry name" value="Glycos_transf_2"/>
    <property type="match status" value="1"/>
</dbReference>
<dbReference type="GO" id="GO:0016757">
    <property type="term" value="F:glycosyltransferase activity"/>
    <property type="evidence" value="ECO:0007669"/>
    <property type="project" value="UniProtKB-KW"/>
</dbReference>
<dbReference type="Gene3D" id="3.90.550.10">
    <property type="entry name" value="Spore Coat Polysaccharide Biosynthesis Protein SpsA, Chain A"/>
    <property type="match status" value="1"/>
</dbReference>
<sequence length="594" mass="70302">MLTTALCAIARHEEDYLAEWIDYHLDLGFDHIFIYDNDDPRDDAIERLCRQEKWQQKVSVIDYRGRHAAQLAAYNNCYETYGEQFDWFAFLDVDEFLTFGPETREQKIGRFLENAGSLDMILVNWLYYGDNGKVHQEPGKVTERFPEGLPDAPANRHVKTLVRSGLPVRFVRSPYVMDGAVRTGDDCLRTMPNNGTPEPFKNPSFEQLYVRHYGTKTIEEYIRNKVFRGAADQLANPYRLDLFYSVNERSREKRAVEKQYFRVVNRHEGKPAPLVSVIVPNYNHSGYVRQRIDAILAQTFTDFELILLDDCSTDNSPNILLEYRNHPAVSHILLNTRNSGSPFMQWEKGIRLARGRYVWIAESDDLTDPDFLRACVEQLEKHPEAQICITGSHVIDSNGKIIPWKIRYDRWDEDGKVEVYPSYEYLLTHMLQGNSVYNASMVVFRRENCLKEICTEYRRMRYAGDWLFWIEQIQKGALIEIHRKLNFFRKHQTNTTSIGEKDGNSLREVFFIRERLGKRLCSTWLMRLRNRYEIYELAYKYAVSTKEGHKELIRQANRIGKATWWHYRLWKFYRSCHKHILRKPIRTYLDMVRK</sequence>
<name>A0A9D2CCX7_9BACT</name>
<protein>
    <submittedName>
        <fullName evidence="2">Glycosyltransferase</fullName>
        <ecNumber evidence="2">2.4.-.-</ecNumber>
    </submittedName>
</protein>
<dbReference type="InterPro" id="IPR029044">
    <property type="entry name" value="Nucleotide-diphossugar_trans"/>
</dbReference>
<feature type="domain" description="Glycosyltransferase 2-like" evidence="1">
    <location>
        <begin position="276"/>
        <end position="438"/>
    </location>
</feature>
<accession>A0A9D2CCX7</accession>